<dbReference type="AlphaFoldDB" id="A0AAD3XT80"/>
<evidence type="ECO:0000313" key="10">
    <source>
        <dbReference type="EMBL" id="GMH15719.1"/>
    </source>
</evidence>
<keyword evidence="11" id="KW-1185">Reference proteome</keyword>
<gene>
    <name evidence="10" type="ORF">Nepgr_017560</name>
</gene>
<evidence type="ECO:0000256" key="4">
    <source>
        <dbReference type="ARBA" id="ARBA00022737"/>
    </source>
</evidence>
<keyword evidence="3 8" id="KW-0812">Transmembrane</keyword>
<keyword evidence="6 8" id="KW-0472">Membrane</keyword>
<keyword evidence="4" id="KW-0677">Repeat</keyword>
<evidence type="ECO:0000256" key="3">
    <source>
        <dbReference type="ARBA" id="ARBA00022692"/>
    </source>
</evidence>
<dbReference type="PANTHER" id="PTHR45136">
    <property type="entry name" value="ABC TRANSPORTER DOMAIN-CONTAINING PROTEIN"/>
    <property type="match status" value="1"/>
</dbReference>
<sequence length="117" mass="12438">MNSSAFIGSYLAAFLMLWRLTVVSFPFVVLLVIPGFLYGRISTGLATKLRDEYASLQGSVRLGLRQGLAKGLSIGSNGVVFAVWAFSSWYGSRLVMHHSGKGGTFFAVGASLTVGGL</sequence>
<comment type="caution">
    <text evidence="10">The sequence shown here is derived from an EMBL/GenBank/DDBJ whole genome shotgun (WGS) entry which is preliminary data.</text>
</comment>
<dbReference type="Proteomes" id="UP001279734">
    <property type="component" value="Unassembled WGS sequence"/>
</dbReference>
<keyword evidence="7" id="KW-0325">Glycoprotein</keyword>
<dbReference type="PANTHER" id="PTHR45136:SF2">
    <property type="entry name" value="ABC TRANSPORTER DOMAIN-CONTAINING PROTEIN"/>
    <property type="match status" value="1"/>
</dbReference>
<comment type="similarity">
    <text evidence="1">Belongs to the ABC transporter superfamily. ABCB family. Multidrug resistance exporter (TC 3.A.1.201) subfamily.</text>
</comment>
<keyword evidence="5 8" id="KW-1133">Transmembrane helix</keyword>
<name>A0AAD3XT80_NEPGR</name>
<evidence type="ECO:0000256" key="8">
    <source>
        <dbReference type="SAM" id="Phobius"/>
    </source>
</evidence>
<protein>
    <recommendedName>
        <fullName evidence="9">ABC transmembrane type-1 domain-containing protein</fullName>
    </recommendedName>
</protein>
<feature type="domain" description="ABC transmembrane type-1" evidence="9">
    <location>
        <begin position="6"/>
        <end position="60"/>
    </location>
</feature>
<evidence type="ECO:0000256" key="6">
    <source>
        <dbReference type="ARBA" id="ARBA00023136"/>
    </source>
</evidence>
<dbReference type="Gene3D" id="1.20.1560.10">
    <property type="entry name" value="ABC transporter type 1, transmembrane domain"/>
    <property type="match status" value="1"/>
</dbReference>
<proteinExistence type="inferred from homology"/>
<dbReference type="GO" id="GO:0005524">
    <property type="term" value="F:ATP binding"/>
    <property type="evidence" value="ECO:0007669"/>
    <property type="project" value="InterPro"/>
</dbReference>
<accession>A0AAD3XT80</accession>
<dbReference type="PROSITE" id="PS50929">
    <property type="entry name" value="ABC_TM1F"/>
    <property type="match status" value="1"/>
</dbReference>
<reference evidence="10" key="1">
    <citation type="submission" date="2023-05" db="EMBL/GenBank/DDBJ databases">
        <title>Nepenthes gracilis genome sequencing.</title>
        <authorList>
            <person name="Fukushima K."/>
        </authorList>
    </citation>
    <scope>NUCLEOTIDE SEQUENCE</scope>
    <source>
        <strain evidence="10">SING2019-196</strain>
    </source>
</reference>
<evidence type="ECO:0000256" key="2">
    <source>
        <dbReference type="ARBA" id="ARBA00022448"/>
    </source>
</evidence>
<dbReference type="InterPro" id="IPR011527">
    <property type="entry name" value="ABC1_TM_dom"/>
</dbReference>
<organism evidence="10 11">
    <name type="scientific">Nepenthes gracilis</name>
    <name type="common">Slender pitcher plant</name>
    <dbReference type="NCBI Taxonomy" id="150966"/>
    <lineage>
        <taxon>Eukaryota</taxon>
        <taxon>Viridiplantae</taxon>
        <taxon>Streptophyta</taxon>
        <taxon>Embryophyta</taxon>
        <taxon>Tracheophyta</taxon>
        <taxon>Spermatophyta</taxon>
        <taxon>Magnoliopsida</taxon>
        <taxon>eudicotyledons</taxon>
        <taxon>Gunneridae</taxon>
        <taxon>Pentapetalae</taxon>
        <taxon>Caryophyllales</taxon>
        <taxon>Nepenthaceae</taxon>
        <taxon>Nepenthes</taxon>
    </lineage>
</organism>
<evidence type="ECO:0000313" key="11">
    <source>
        <dbReference type="Proteomes" id="UP001279734"/>
    </source>
</evidence>
<dbReference type="GO" id="GO:0140359">
    <property type="term" value="F:ABC-type transporter activity"/>
    <property type="evidence" value="ECO:0007669"/>
    <property type="project" value="InterPro"/>
</dbReference>
<dbReference type="SUPFAM" id="SSF90123">
    <property type="entry name" value="ABC transporter transmembrane region"/>
    <property type="match status" value="1"/>
</dbReference>
<dbReference type="InterPro" id="IPR036640">
    <property type="entry name" value="ABC1_TM_sf"/>
</dbReference>
<evidence type="ECO:0000256" key="1">
    <source>
        <dbReference type="ARBA" id="ARBA00007577"/>
    </source>
</evidence>
<evidence type="ECO:0000256" key="5">
    <source>
        <dbReference type="ARBA" id="ARBA00022989"/>
    </source>
</evidence>
<evidence type="ECO:0000259" key="9">
    <source>
        <dbReference type="PROSITE" id="PS50929"/>
    </source>
</evidence>
<keyword evidence="2" id="KW-0813">Transport</keyword>
<evidence type="ECO:0000256" key="7">
    <source>
        <dbReference type="ARBA" id="ARBA00023180"/>
    </source>
</evidence>
<feature type="transmembrane region" description="Helical" evidence="8">
    <location>
        <begin position="12"/>
        <end position="38"/>
    </location>
</feature>
<dbReference type="EMBL" id="BSYO01000015">
    <property type="protein sequence ID" value="GMH15719.1"/>
    <property type="molecule type" value="Genomic_DNA"/>
</dbReference>
<dbReference type="GO" id="GO:0016020">
    <property type="term" value="C:membrane"/>
    <property type="evidence" value="ECO:0007669"/>
    <property type="project" value="InterPro"/>
</dbReference>